<evidence type="ECO:0000313" key="3">
    <source>
        <dbReference type="Proteomes" id="UP000242457"/>
    </source>
</evidence>
<dbReference type="AlphaFoldDB" id="A0A2A3EBM9"/>
<gene>
    <name evidence="2" type="ORF">APICC_07070</name>
</gene>
<protein>
    <submittedName>
        <fullName evidence="2">Testican-2</fullName>
    </submittedName>
</protein>
<keyword evidence="3" id="KW-1185">Reference proteome</keyword>
<name>A0A2A3EBM9_APICC</name>
<dbReference type="EMBL" id="KZ288292">
    <property type="protein sequence ID" value="PBC29183.1"/>
    <property type="molecule type" value="Genomic_DNA"/>
</dbReference>
<evidence type="ECO:0000256" key="1">
    <source>
        <dbReference type="SAM" id="SignalP"/>
    </source>
</evidence>
<dbReference type="Proteomes" id="UP000242457">
    <property type="component" value="Unassembled WGS sequence"/>
</dbReference>
<feature type="chain" id="PRO_5012652427" evidence="1">
    <location>
        <begin position="22"/>
        <end position="58"/>
    </location>
</feature>
<keyword evidence="1" id="KW-0732">Signal</keyword>
<organism evidence="2 3">
    <name type="scientific">Apis cerana cerana</name>
    <name type="common">Oriental honeybee</name>
    <dbReference type="NCBI Taxonomy" id="94128"/>
    <lineage>
        <taxon>Eukaryota</taxon>
        <taxon>Metazoa</taxon>
        <taxon>Ecdysozoa</taxon>
        <taxon>Arthropoda</taxon>
        <taxon>Hexapoda</taxon>
        <taxon>Insecta</taxon>
        <taxon>Pterygota</taxon>
        <taxon>Neoptera</taxon>
        <taxon>Endopterygota</taxon>
        <taxon>Hymenoptera</taxon>
        <taxon>Apocrita</taxon>
        <taxon>Aculeata</taxon>
        <taxon>Apoidea</taxon>
        <taxon>Anthophila</taxon>
        <taxon>Apidae</taxon>
        <taxon>Apis</taxon>
    </lineage>
</organism>
<dbReference type="OrthoDB" id="7617422at2759"/>
<evidence type="ECO:0000313" key="2">
    <source>
        <dbReference type="EMBL" id="PBC29183.1"/>
    </source>
</evidence>
<proteinExistence type="predicted"/>
<reference evidence="2 3" key="1">
    <citation type="submission" date="2014-07" db="EMBL/GenBank/DDBJ databases">
        <title>Genomic and transcriptomic analysis on Apis cerana provide comprehensive insights into honey bee biology.</title>
        <authorList>
            <person name="Diao Q."/>
            <person name="Sun L."/>
            <person name="Zheng H."/>
            <person name="Zheng H."/>
            <person name="Xu S."/>
            <person name="Wang S."/>
            <person name="Zeng Z."/>
            <person name="Hu F."/>
            <person name="Su S."/>
            <person name="Wu J."/>
        </authorList>
    </citation>
    <scope>NUCLEOTIDE SEQUENCE [LARGE SCALE GENOMIC DNA]</scope>
    <source>
        <tissue evidence="2">Pupae without intestine</tissue>
    </source>
</reference>
<sequence>MRFSWMFVATVLLVLLTEARCKRKFDGDFEFAEEVELLLSNIDMLVHNGANGPEPVLL</sequence>
<accession>A0A2A3EBM9</accession>
<feature type="signal peptide" evidence="1">
    <location>
        <begin position="1"/>
        <end position="21"/>
    </location>
</feature>